<evidence type="ECO:0000256" key="1">
    <source>
        <dbReference type="SAM" id="Phobius"/>
    </source>
</evidence>
<dbReference type="InterPro" id="IPR056121">
    <property type="entry name" value="DUF7704"/>
</dbReference>
<dbReference type="Proteomes" id="UP000017559">
    <property type="component" value="Unassembled WGS sequence"/>
</dbReference>
<name>V2XZ41_MONRO</name>
<protein>
    <recommendedName>
        <fullName evidence="2">DUF7704 domain-containing protein</fullName>
    </recommendedName>
</protein>
<dbReference type="STRING" id="1381753.V2XZ41"/>
<sequence length="173" mass="19494">MSDFPALTGFYKLLFLYLEPASTMIPGLIILFYPGATWFHHQLIPSKTEPLHFGLLDDKTTMALWQLGSCYFLLGMISSFVLRAVRDAISRDVVAQEKIVGALLAALAIADLTHIASTFIGLPPELRLNVLEWNPTTHGNITATIFLFCSRMSWFMGIGRRRYHFGRNTKKAE</sequence>
<proteinExistence type="predicted"/>
<gene>
    <name evidence="3" type="ORF">Moror_362</name>
</gene>
<dbReference type="PANTHER" id="PTHR37019:SF2">
    <property type="entry name" value="EXPERA DOMAIN-CONTAINING PROTEIN"/>
    <property type="match status" value="1"/>
</dbReference>
<dbReference type="KEGG" id="mrr:Moror_362"/>
<feature type="domain" description="DUF7704" evidence="2">
    <location>
        <begin position="6"/>
        <end position="159"/>
    </location>
</feature>
<evidence type="ECO:0000259" key="2">
    <source>
        <dbReference type="Pfam" id="PF24803"/>
    </source>
</evidence>
<evidence type="ECO:0000313" key="3">
    <source>
        <dbReference type="EMBL" id="ESK98116.1"/>
    </source>
</evidence>
<keyword evidence="1" id="KW-0472">Membrane</keyword>
<keyword evidence="1" id="KW-1133">Transmembrane helix</keyword>
<reference evidence="3 4" key="1">
    <citation type="journal article" date="2014" name="BMC Genomics">
        <title>Genome and secretome analysis of the hemibiotrophic fungal pathogen, Moniliophthora roreri, which causes frosty pod rot disease of cacao: mechanisms of the biotrophic and necrotrophic phases.</title>
        <authorList>
            <person name="Meinhardt L.W."/>
            <person name="Costa G.G.L."/>
            <person name="Thomazella D.P.T."/>
            <person name="Teixeira P.J.P.L."/>
            <person name="Carazzolle M.F."/>
            <person name="Schuster S.C."/>
            <person name="Carlson J.E."/>
            <person name="Guiltinan M.J."/>
            <person name="Mieczkowski P."/>
            <person name="Farmer A."/>
            <person name="Ramaraj T."/>
            <person name="Crozier J."/>
            <person name="Davis R.E."/>
            <person name="Shao J."/>
            <person name="Melnick R.L."/>
            <person name="Pereira G.A.G."/>
            <person name="Bailey B.A."/>
        </authorList>
    </citation>
    <scope>NUCLEOTIDE SEQUENCE [LARGE SCALE GENOMIC DNA]</scope>
    <source>
        <strain evidence="3 4">MCA 2997</strain>
    </source>
</reference>
<feature type="transmembrane region" description="Helical" evidence="1">
    <location>
        <begin position="102"/>
        <end position="121"/>
    </location>
</feature>
<dbReference type="PANTHER" id="PTHR37019">
    <property type="entry name" value="CHROMOSOME 1, WHOLE GENOME SHOTGUN SEQUENCE"/>
    <property type="match status" value="1"/>
</dbReference>
<keyword evidence="1" id="KW-0812">Transmembrane</keyword>
<evidence type="ECO:0000313" key="4">
    <source>
        <dbReference type="Proteomes" id="UP000017559"/>
    </source>
</evidence>
<accession>V2XZ41</accession>
<dbReference type="HOGENOM" id="CLU_112091_3_0_1"/>
<feature type="transmembrane region" description="Helical" evidence="1">
    <location>
        <begin position="141"/>
        <end position="158"/>
    </location>
</feature>
<keyword evidence="4" id="KW-1185">Reference proteome</keyword>
<organism evidence="3 4">
    <name type="scientific">Moniliophthora roreri (strain MCA 2997)</name>
    <name type="common">Cocoa frosty pod rot fungus</name>
    <name type="synonym">Crinipellis roreri</name>
    <dbReference type="NCBI Taxonomy" id="1381753"/>
    <lineage>
        <taxon>Eukaryota</taxon>
        <taxon>Fungi</taxon>
        <taxon>Dikarya</taxon>
        <taxon>Basidiomycota</taxon>
        <taxon>Agaricomycotina</taxon>
        <taxon>Agaricomycetes</taxon>
        <taxon>Agaricomycetidae</taxon>
        <taxon>Agaricales</taxon>
        <taxon>Marasmiineae</taxon>
        <taxon>Marasmiaceae</taxon>
        <taxon>Moniliophthora</taxon>
    </lineage>
</organism>
<comment type="caution">
    <text evidence="3">The sequence shown here is derived from an EMBL/GenBank/DDBJ whole genome shotgun (WGS) entry which is preliminary data.</text>
</comment>
<dbReference type="Pfam" id="PF24803">
    <property type="entry name" value="DUF7704"/>
    <property type="match status" value="1"/>
</dbReference>
<feature type="transmembrane region" description="Helical" evidence="1">
    <location>
        <begin position="12"/>
        <end position="33"/>
    </location>
</feature>
<dbReference type="OrthoDB" id="2937326at2759"/>
<dbReference type="EMBL" id="AWSO01000010">
    <property type="protein sequence ID" value="ESK98116.1"/>
    <property type="molecule type" value="Genomic_DNA"/>
</dbReference>
<dbReference type="AlphaFoldDB" id="V2XZ41"/>
<feature type="transmembrane region" description="Helical" evidence="1">
    <location>
        <begin position="63"/>
        <end position="82"/>
    </location>
</feature>